<evidence type="ECO:0000313" key="7">
    <source>
        <dbReference type="Proteomes" id="UP001224775"/>
    </source>
</evidence>
<reference evidence="6" key="1">
    <citation type="submission" date="2023-06" db="EMBL/GenBank/DDBJ databases">
        <title>Survivors Of The Sea: Transcriptome response of Skeletonema marinoi to long-term dormancy.</title>
        <authorList>
            <person name="Pinder M.I.M."/>
            <person name="Kourtchenko O."/>
            <person name="Robertson E.K."/>
            <person name="Larsson T."/>
            <person name="Maumus F."/>
            <person name="Osuna-Cruz C.M."/>
            <person name="Vancaester E."/>
            <person name="Stenow R."/>
            <person name="Vandepoele K."/>
            <person name="Ploug H."/>
            <person name="Bruchert V."/>
            <person name="Godhe A."/>
            <person name="Topel M."/>
        </authorList>
    </citation>
    <scope>NUCLEOTIDE SEQUENCE</scope>
    <source>
        <strain evidence="6">R05AC</strain>
    </source>
</reference>
<organism evidence="6 7">
    <name type="scientific">Skeletonema marinoi</name>
    <dbReference type="NCBI Taxonomy" id="267567"/>
    <lineage>
        <taxon>Eukaryota</taxon>
        <taxon>Sar</taxon>
        <taxon>Stramenopiles</taxon>
        <taxon>Ochrophyta</taxon>
        <taxon>Bacillariophyta</taxon>
        <taxon>Coscinodiscophyceae</taxon>
        <taxon>Thalassiosirophycidae</taxon>
        <taxon>Thalassiosirales</taxon>
        <taxon>Skeletonemataceae</taxon>
        <taxon>Skeletonema</taxon>
        <taxon>Skeletonema marinoi-dohrnii complex</taxon>
    </lineage>
</organism>
<evidence type="ECO:0000256" key="2">
    <source>
        <dbReference type="ARBA" id="ARBA00022771"/>
    </source>
</evidence>
<dbReference type="SUPFAM" id="SSF144232">
    <property type="entry name" value="HIT/MYND zinc finger-like"/>
    <property type="match status" value="2"/>
</dbReference>
<feature type="domain" description="MYND-type" evidence="5">
    <location>
        <begin position="13"/>
        <end position="50"/>
    </location>
</feature>
<name>A0AAD9D5Q4_9STRA</name>
<dbReference type="EMBL" id="JATAAI010000043">
    <property type="protein sequence ID" value="KAK1733890.1"/>
    <property type="molecule type" value="Genomic_DNA"/>
</dbReference>
<feature type="domain" description="MYND-type" evidence="5">
    <location>
        <begin position="256"/>
        <end position="297"/>
    </location>
</feature>
<dbReference type="GO" id="GO:0008270">
    <property type="term" value="F:zinc ion binding"/>
    <property type="evidence" value="ECO:0007669"/>
    <property type="project" value="UniProtKB-KW"/>
</dbReference>
<dbReference type="Gene3D" id="6.10.140.2220">
    <property type="match status" value="2"/>
</dbReference>
<dbReference type="InterPro" id="IPR002893">
    <property type="entry name" value="Znf_MYND"/>
</dbReference>
<evidence type="ECO:0000256" key="3">
    <source>
        <dbReference type="ARBA" id="ARBA00022833"/>
    </source>
</evidence>
<dbReference type="PANTHER" id="PTHR10237">
    <property type="entry name" value="DEFORMED EPIDERMAL AUTOREGULATORY FACTOR 1 HOMOLOG SUPPRESSIN"/>
    <property type="match status" value="1"/>
</dbReference>
<keyword evidence="1" id="KW-0479">Metal-binding</keyword>
<dbReference type="PANTHER" id="PTHR10237:SF14">
    <property type="entry name" value="MYND-TYPE DOMAIN-CONTAINING PROTEIN"/>
    <property type="match status" value="1"/>
</dbReference>
<dbReference type="InterPro" id="IPR024119">
    <property type="entry name" value="TF_DEAF-1"/>
</dbReference>
<gene>
    <name evidence="6" type="ORF">QTG54_015417</name>
</gene>
<keyword evidence="2 4" id="KW-0863">Zinc-finger</keyword>
<dbReference type="GO" id="GO:0005634">
    <property type="term" value="C:nucleus"/>
    <property type="evidence" value="ECO:0007669"/>
    <property type="project" value="TreeGrafter"/>
</dbReference>
<evidence type="ECO:0000256" key="1">
    <source>
        <dbReference type="ARBA" id="ARBA00022723"/>
    </source>
</evidence>
<dbReference type="Pfam" id="PF01753">
    <property type="entry name" value="zf-MYND"/>
    <property type="match status" value="2"/>
</dbReference>
<protein>
    <recommendedName>
        <fullName evidence="5">MYND-type domain-containing protein</fullName>
    </recommendedName>
</protein>
<dbReference type="GO" id="GO:0000981">
    <property type="term" value="F:DNA-binding transcription factor activity, RNA polymerase II-specific"/>
    <property type="evidence" value="ECO:0007669"/>
    <property type="project" value="TreeGrafter"/>
</dbReference>
<accession>A0AAD9D5Q4</accession>
<dbReference type="AlphaFoldDB" id="A0AAD9D5Q4"/>
<comment type="caution">
    <text evidence="6">The sequence shown here is derived from an EMBL/GenBank/DDBJ whole genome shotgun (WGS) entry which is preliminary data.</text>
</comment>
<dbReference type="PROSITE" id="PS50865">
    <property type="entry name" value="ZF_MYND_2"/>
    <property type="match status" value="2"/>
</dbReference>
<proteinExistence type="predicted"/>
<keyword evidence="3" id="KW-0862">Zinc</keyword>
<dbReference type="Proteomes" id="UP001224775">
    <property type="component" value="Unassembled WGS sequence"/>
</dbReference>
<sequence length="304" mass="34566">MNDGGNSSLTDKCGNCGGTENLMKCTRCSTAAYCSKKCQLAQWPEHKLICKMASKMASKTASAKNELDAIGAMYKTVLKEGVNTVKLISTHAGCFSSDEKETPAGASVKFAMLGEEKRMYGEHEYKKVFDELVENEQLWLEFFAHFLNHTHAGDCAMDRFTEFCKWTEYGANKTWYEMNLILKQHAKNVPLFRKLCQVEMAHGQNELLYKRWRKMYKKCKSLDNLSDAMILKVIKAHSLEFEAVKADSARVQLHECGLCKKKETSLGEFMNCSRCKNVAYCGRECQKKHWKIHKSNCNAAPGRK</sequence>
<evidence type="ECO:0000313" key="6">
    <source>
        <dbReference type="EMBL" id="KAK1733890.1"/>
    </source>
</evidence>
<keyword evidence="7" id="KW-1185">Reference proteome</keyword>
<dbReference type="PROSITE" id="PS01360">
    <property type="entry name" value="ZF_MYND_1"/>
    <property type="match status" value="1"/>
</dbReference>
<evidence type="ECO:0000256" key="4">
    <source>
        <dbReference type="PROSITE-ProRule" id="PRU00134"/>
    </source>
</evidence>
<evidence type="ECO:0000259" key="5">
    <source>
        <dbReference type="PROSITE" id="PS50865"/>
    </source>
</evidence>